<proteinExistence type="predicted"/>
<feature type="region of interest" description="Disordered" evidence="1">
    <location>
        <begin position="133"/>
        <end position="232"/>
    </location>
</feature>
<dbReference type="EMBL" id="CAUYUE010000005">
    <property type="protein sequence ID" value="CAK0779096.1"/>
    <property type="molecule type" value="Genomic_DNA"/>
</dbReference>
<comment type="caution">
    <text evidence="2">The sequence shown here is derived from an EMBL/GenBank/DDBJ whole genome shotgun (WGS) entry which is preliminary data.</text>
</comment>
<keyword evidence="3" id="KW-1185">Reference proteome</keyword>
<evidence type="ECO:0000256" key="1">
    <source>
        <dbReference type="SAM" id="MobiDB-lite"/>
    </source>
</evidence>
<reference evidence="2 3" key="1">
    <citation type="submission" date="2023-10" db="EMBL/GenBank/DDBJ databases">
        <authorList>
            <person name="Maclean D."/>
            <person name="Macfadyen A."/>
        </authorList>
    </citation>
    <scope>NUCLEOTIDE SEQUENCE [LARGE SCALE GENOMIC DNA]</scope>
</reference>
<dbReference type="AlphaFoldDB" id="A0AAV1I615"/>
<dbReference type="Proteomes" id="UP001314263">
    <property type="component" value="Unassembled WGS sequence"/>
</dbReference>
<sequence length="261" mass="26683">MMQVNELQLHGSSRHRMLGFSGDLLHGTDIGWEGREPPRCVPPLQPKLYGATGLCDSIASSPRIDAVPAKAASSRTLARQPEVKPPAAAAPEACRASPMSRLAPSAKAGACSRSLAFDVPTFPMPEPILSCSGRAWGSDTAAPPERQAKPKPGPLHSRAGLAGANGQAAAASQQRAGPRPALESAGAKGAAPRGNIRGGLTQRAAHDWSASPGPSCAPELPPGTYGHAGRPNLRSAVGQSIAAAAGWETSSEESKHAAIPC</sequence>
<feature type="compositionally biased region" description="Low complexity" evidence="1">
    <location>
        <begin position="158"/>
        <end position="181"/>
    </location>
</feature>
<evidence type="ECO:0000313" key="2">
    <source>
        <dbReference type="EMBL" id="CAK0779096.1"/>
    </source>
</evidence>
<evidence type="ECO:0000313" key="3">
    <source>
        <dbReference type="Proteomes" id="UP001314263"/>
    </source>
</evidence>
<accession>A0AAV1I615</accession>
<gene>
    <name evidence="2" type="ORF">CVIRNUC_004695</name>
</gene>
<protein>
    <submittedName>
        <fullName evidence="2">Uncharacterized protein</fullName>
    </submittedName>
</protein>
<name>A0AAV1I615_9CHLO</name>
<organism evidence="2 3">
    <name type="scientific">Coccomyxa viridis</name>
    <dbReference type="NCBI Taxonomy" id="1274662"/>
    <lineage>
        <taxon>Eukaryota</taxon>
        <taxon>Viridiplantae</taxon>
        <taxon>Chlorophyta</taxon>
        <taxon>core chlorophytes</taxon>
        <taxon>Trebouxiophyceae</taxon>
        <taxon>Trebouxiophyceae incertae sedis</taxon>
        <taxon>Coccomyxaceae</taxon>
        <taxon>Coccomyxa</taxon>
    </lineage>
</organism>